<dbReference type="Gene3D" id="3.30.1540.10">
    <property type="entry name" value="formyl-coa transferase, domain 3"/>
    <property type="match status" value="1"/>
</dbReference>
<dbReference type="Pfam" id="PF02515">
    <property type="entry name" value="CoA_transf_3"/>
    <property type="match status" value="1"/>
</dbReference>
<sequence>MTMNQGALKNVRVVELGQLIAGPFCGQLLGDMGADVIKVEPPGAGDPMRQWGNGEHKLWWEVIGRNKRSVSANLRIPEGQDLVRRLIADADILIENFKPGTMEKWGLDPASLHAINPRLIVVRISGYGQTGPYSARAGFGGIGEAMGGWRAIVGEPDRPPSRVGVSIGDTLAATYGCMGALAALHARETTGRGQVIDAALYESVLQVMESLVAEYDVMGLVRERHGGILPGIAPSNVYACSDGEYMIGANGDAIFARLAEAMERPELAQDPRYATHIARGNHQAELDRRIEEWTRTLTVSDLEALMVRHSIPAGRVYRVPDMLADPHFAAREAIVPIAHRVHGEIRMQNCFPKLSDTPSAIRRGAPAHAGADNAEVYGGRLGLDAATLADLEAQGAI</sequence>
<dbReference type="EMBL" id="PHFW01000002">
    <property type="protein sequence ID" value="PQM27491.1"/>
    <property type="molecule type" value="Genomic_DNA"/>
</dbReference>
<dbReference type="InterPro" id="IPR023606">
    <property type="entry name" value="CoA-Trfase_III_dom_1_sf"/>
</dbReference>
<dbReference type="InterPro" id="IPR003673">
    <property type="entry name" value="CoA-Trfase_fam_III"/>
</dbReference>
<comment type="caution">
    <text evidence="2">The sequence shown here is derived from an EMBL/GenBank/DDBJ whole genome shotgun (WGS) entry which is preliminary data.</text>
</comment>
<gene>
    <name evidence="2" type="ORF">CVO77_02570</name>
</gene>
<dbReference type="PANTHER" id="PTHR48207">
    <property type="entry name" value="SUCCINATE--HYDROXYMETHYLGLUTARATE COA-TRANSFERASE"/>
    <property type="match status" value="1"/>
</dbReference>
<dbReference type="InterPro" id="IPR044855">
    <property type="entry name" value="CoA-Trfase_III_dom3_sf"/>
</dbReference>
<keyword evidence="3" id="KW-1185">Reference proteome</keyword>
<evidence type="ECO:0000313" key="2">
    <source>
        <dbReference type="EMBL" id="PQM27491.1"/>
    </source>
</evidence>
<dbReference type="PANTHER" id="PTHR48207:SF3">
    <property type="entry name" value="SUCCINATE--HYDROXYMETHYLGLUTARATE COA-TRANSFERASE"/>
    <property type="match status" value="1"/>
</dbReference>
<dbReference type="InterPro" id="IPR050483">
    <property type="entry name" value="CoA-transferase_III_domain"/>
</dbReference>
<proteinExistence type="predicted"/>
<dbReference type="AlphaFoldDB" id="A0A2S8B511"/>
<dbReference type="OrthoDB" id="5720311at2"/>
<keyword evidence="1 2" id="KW-0808">Transferase</keyword>
<protein>
    <submittedName>
        <fullName evidence="2">Formyl-CoA transferase</fullName>
    </submittedName>
</protein>
<name>A0A2S8B511_9SPHN</name>
<dbReference type="SUPFAM" id="SSF89796">
    <property type="entry name" value="CoA-transferase family III (CaiB/BaiF)"/>
    <property type="match status" value="1"/>
</dbReference>
<dbReference type="Gene3D" id="3.40.50.10540">
    <property type="entry name" value="Crotonobetainyl-coa:carnitine coa-transferase, domain 1"/>
    <property type="match status" value="1"/>
</dbReference>
<evidence type="ECO:0000313" key="3">
    <source>
        <dbReference type="Proteomes" id="UP000238954"/>
    </source>
</evidence>
<accession>A0A2S8B511</accession>
<dbReference type="Proteomes" id="UP000238954">
    <property type="component" value="Chromosome"/>
</dbReference>
<evidence type="ECO:0000256" key="1">
    <source>
        <dbReference type="ARBA" id="ARBA00022679"/>
    </source>
</evidence>
<reference evidence="3" key="1">
    <citation type="submission" date="2017-11" db="EMBL/GenBank/DDBJ databases">
        <title>The complete genome sequence of Sphingopyxis pomeranensis sp. nov. strain WS5A3p.</title>
        <authorList>
            <person name="Kaminski M.A."/>
        </authorList>
    </citation>
    <scope>NUCLEOTIDE SEQUENCE [LARGE SCALE GENOMIC DNA]</scope>
    <source>
        <strain evidence="3">WS5A3p</strain>
    </source>
</reference>
<dbReference type="GO" id="GO:0008410">
    <property type="term" value="F:CoA-transferase activity"/>
    <property type="evidence" value="ECO:0007669"/>
    <property type="project" value="TreeGrafter"/>
</dbReference>
<organism evidence="2 3">
    <name type="scientific">Sphingopyxis lindanitolerans</name>
    <dbReference type="NCBI Taxonomy" id="2054227"/>
    <lineage>
        <taxon>Bacteria</taxon>
        <taxon>Pseudomonadati</taxon>
        <taxon>Pseudomonadota</taxon>
        <taxon>Alphaproteobacteria</taxon>
        <taxon>Sphingomonadales</taxon>
        <taxon>Sphingomonadaceae</taxon>
        <taxon>Sphingopyxis</taxon>
    </lineage>
</organism>